<sequence length="57" mass="6456">MTIQQAAAHPETIRDRCAAIRQEWTPSERCRRRQAANAAADRLLRQIQAGQRQLATA</sequence>
<reference evidence="1 2" key="1">
    <citation type="submission" date="2019-02" db="EMBL/GenBank/DDBJ databases">
        <title>Deep-cultivation of Planctomycetes and their phenomic and genomic characterization uncovers novel biology.</title>
        <authorList>
            <person name="Wiegand S."/>
            <person name="Jogler M."/>
            <person name="Boedeker C."/>
            <person name="Pinto D."/>
            <person name="Vollmers J."/>
            <person name="Rivas-Marin E."/>
            <person name="Kohn T."/>
            <person name="Peeters S.H."/>
            <person name="Heuer A."/>
            <person name="Rast P."/>
            <person name="Oberbeckmann S."/>
            <person name="Bunk B."/>
            <person name="Jeske O."/>
            <person name="Meyerdierks A."/>
            <person name="Storesund J.E."/>
            <person name="Kallscheuer N."/>
            <person name="Luecker S."/>
            <person name="Lage O.M."/>
            <person name="Pohl T."/>
            <person name="Merkel B.J."/>
            <person name="Hornburger P."/>
            <person name="Mueller R.-W."/>
            <person name="Bruemmer F."/>
            <person name="Labrenz M."/>
            <person name="Spormann A.M."/>
            <person name="Op Den Camp H."/>
            <person name="Overmann J."/>
            <person name="Amann R."/>
            <person name="Jetten M.S.M."/>
            <person name="Mascher T."/>
            <person name="Medema M.H."/>
            <person name="Devos D.P."/>
            <person name="Kaster A.-K."/>
            <person name="Ovreas L."/>
            <person name="Rohde M."/>
            <person name="Galperin M.Y."/>
            <person name="Jogler C."/>
        </authorList>
    </citation>
    <scope>NUCLEOTIDE SEQUENCE [LARGE SCALE GENOMIC DNA]</scope>
    <source>
        <strain evidence="1 2">KOR34</strain>
    </source>
</reference>
<protein>
    <submittedName>
        <fullName evidence="1">Uncharacterized protein</fullName>
    </submittedName>
</protein>
<accession>A0A5C5VFZ1</accession>
<dbReference type="RefSeq" id="WP_197531352.1">
    <property type="nucleotide sequence ID" value="NZ_SIHJ01000001.1"/>
</dbReference>
<name>A0A5C5VFZ1_9BACT</name>
<proteinExistence type="predicted"/>
<comment type="caution">
    <text evidence="1">The sequence shown here is derived from an EMBL/GenBank/DDBJ whole genome shotgun (WGS) entry which is preliminary data.</text>
</comment>
<evidence type="ECO:0000313" key="2">
    <source>
        <dbReference type="Proteomes" id="UP000316714"/>
    </source>
</evidence>
<dbReference type="EMBL" id="SIHJ01000001">
    <property type="protein sequence ID" value="TWT37588.1"/>
    <property type="molecule type" value="Genomic_DNA"/>
</dbReference>
<keyword evidence="2" id="KW-1185">Reference proteome</keyword>
<dbReference type="AlphaFoldDB" id="A0A5C5VFZ1"/>
<evidence type="ECO:0000313" key="1">
    <source>
        <dbReference type="EMBL" id="TWT37588.1"/>
    </source>
</evidence>
<gene>
    <name evidence="1" type="ORF">KOR34_25420</name>
</gene>
<organism evidence="1 2">
    <name type="scientific">Posidoniimonas corsicana</name>
    <dbReference type="NCBI Taxonomy" id="1938618"/>
    <lineage>
        <taxon>Bacteria</taxon>
        <taxon>Pseudomonadati</taxon>
        <taxon>Planctomycetota</taxon>
        <taxon>Planctomycetia</taxon>
        <taxon>Pirellulales</taxon>
        <taxon>Lacipirellulaceae</taxon>
        <taxon>Posidoniimonas</taxon>
    </lineage>
</organism>
<dbReference type="Proteomes" id="UP000316714">
    <property type="component" value="Unassembled WGS sequence"/>
</dbReference>